<name>A0A1F8AXQ0_9BACT</name>
<evidence type="ECO:0000313" key="2">
    <source>
        <dbReference type="EMBL" id="OGM56506.1"/>
    </source>
</evidence>
<keyword evidence="1" id="KW-0472">Membrane</keyword>
<proteinExistence type="predicted"/>
<keyword evidence="1" id="KW-0812">Transmembrane</keyword>
<gene>
    <name evidence="2" type="ORF">A3E46_03035</name>
</gene>
<reference evidence="2 3" key="1">
    <citation type="journal article" date="2016" name="Nat. Commun.">
        <title>Thousands of microbial genomes shed light on interconnected biogeochemical processes in an aquifer system.</title>
        <authorList>
            <person name="Anantharaman K."/>
            <person name="Brown C.T."/>
            <person name="Hug L.A."/>
            <person name="Sharon I."/>
            <person name="Castelle C.J."/>
            <person name="Probst A.J."/>
            <person name="Thomas B.C."/>
            <person name="Singh A."/>
            <person name="Wilkins M.J."/>
            <person name="Karaoz U."/>
            <person name="Brodie E.L."/>
            <person name="Williams K.H."/>
            <person name="Hubbard S.S."/>
            <person name="Banfield J.F."/>
        </authorList>
    </citation>
    <scope>NUCLEOTIDE SEQUENCE [LARGE SCALE GENOMIC DNA]</scope>
</reference>
<feature type="transmembrane region" description="Helical" evidence="1">
    <location>
        <begin position="93"/>
        <end position="115"/>
    </location>
</feature>
<sequence>MFLLFWILNSVLVYLAALTFPEVYVLGTFRLTVMWAAVVSGFFWTLLVWVEKKFAKKFGLKFGKPSERILFYIVANFVALWLVARFAPYTGFGLASFLWAFGLGVVGSLVQFVVWRMLRRK</sequence>
<dbReference type="Proteomes" id="UP000178313">
    <property type="component" value="Unassembled WGS sequence"/>
</dbReference>
<feature type="transmembrane region" description="Helical" evidence="1">
    <location>
        <begin position="69"/>
        <end position="87"/>
    </location>
</feature>
<accession>A0A1F8AXQ0</accession>
<dbReference type="AlphaFoldDB" id="A0A1F8AXQ0"/>
<organism evidence="2 3">
    <name type="scientific">Candidatus Woesebacteria bacterium RIFCSPHIGHO2_12_FULL_46_16</name>
    <dbReference type="NCBI Taxonomy" id="1802513"/>
    <lineage>
        <taxon>Bacteria</taxon>
        <taxon>Candidatus Woeseibacteriota</taxon>
    </lineage>
</organism>
<evidence type="ECO:0000256" key="1">
    <source>
        <dbReference type="SAM" id="Phobius"/>
    </source>
</evidence>
<feature type="transmembrane region" description="Helical" evidence="1">
    <location>
        <begin position="31"/>
        <end position="49"/>
    </location>
</feature>
<dbReference type="EMBL" id="MGGZ01000031">
    <property type="protein sequence ID" value="OGM56506.1"/>
    <property type="molecule type" value="Genomic_DNA"/>
</dbReference>
<keyword evidence="1" id="KW-1133">Transmembrane helix</keyword>
<evidence type="ECO:0000313" key="3">
    <source>
        <dbReference type="Proteomes" id="UP000178313"/>
    </source>
</evidence>
<protein>
    <submittedName>
        <fullName evidence="2">Uncharacterized protein</fullName>
    </submittedName>
</protein>
<comment type="caution">
    <text evidence="2">The sequence shown here is derived from an EMBL/GenBank/DDBJ whole genome shotgun (WGS) entry which is preliminary data.</text>
</comment>